<gene>
    <name evidence="2" type="ORF">A8V01_19300</name>
</gene>
<organism evidence="2 3">
    <name type="scientific">Novosphingobium guangzhouense</name>
    <dbReference type="NCBI Taxonomy" id="1850347"/>
    <lineage>
        <taxon>Bacteria</taxon>
        <taxon>Pseudomonadati</taxon>
        <taxon>Pseudomonadota</taxon>
        <taxon>Alphaproteobacteria</taxon>
        <taxon>Sphingomonadales</taxon>
        <taxon>Sphingomonadaceae</taxon>
        <taxon>Novosphingobium</taxon>
    </lineage>
</organism>
<dbReference type="OrthoDB" id="7510992at2"/>
<sequence>MTRTAAFRQVDVARALKAVRAAHVPISGVEIAPDGTIRVLTSPAPDTPSSPFDAWKNKKQ</sequence>
<dbReference type="AlphaFoldDB" id="A0A2K2G0N4"/>
<reference evidence="2 3" key="1">
    <citation type="submission" date="2016-05" db="EMBL/GenBank/DDBJ databases">
        <title>Complete genome sequence of Novosphingobium guangzhouense SA925(T).</title>
        <authorList>
            <person name="Sha S."/>
        </authorList>
    </citation>
    <scope>NUCLEOTIDE SEQUENCE [LARGE SCALE GENOMIC DNA]</scope>
    <source>
        <strain evidence="2 3">SA925</strain>
    </source>
</reference>
<protein>
    <submittedName>
        <fullName evidence="2">Uncharacterized protein</fullName>
    </submittedName>
</protein>
<dbReference type="Proteomes" id="UP000236327">
    <property type="component" value="Unassembled WGS sequence"/>
</dbReference>
<dbReference type="EMBL" id="LYMM01000033">
    <property type="protein sequence ID" value="PNU04562.1"/>
    <property type="molecule type" value="Genomic_DNA"/>
</dbReference>
<comment type="caution">
    <text evidence="2">The sequence shown here is derived from an EMBL/GenBank/DDBJ whole genome shotgun (WGS) entry which is preliminary data.</text>
</comment>
<evidence type="ECO:0000256" key="1">
    <source>
        <dbReference type="SAM" id="MobiDB-lite"/>
    </source>
</evidence>
<keyword evidence="3" id="KW-1185">Reference proteome</keyword>
<evidence type="ECO:0000313" key="2">
    <source>
        <dbReference type="EMBL" id="PNU04562.1"/>
    </source>
</evidence>
<feature type="region of interest" description="Disordered" evidence="1">
    <location>
        <begin position="40"/>
        <end position="60"/>
    </location>
</feature>
<dbReference type="RefSeq" id="WP_103096101.1">
    <property type="nucleotide sequence ID" value="NZ_LYMM01000033.1"/>
</dbReference>
<accession>A0A2K2G0N4</accession>
<proteinExistence type="predicted"/>
<name>A0A2K2G0N4_9SPHN</name>
<evidence type="ECO:0000313" key="3">
    <source>
        <dbReference type="Proteomes" id="UP000236327"/>
    </source>
</evidence>